<dbReference type="SUPFAM" id="SSF51735">
    <property type="entry name" value="NAD(P)-binding Rossmann-fold domains"/>
    <property type="match status" value="1"/>
</dbReference>
<comment type="similarity">
    <text evidence="1">Belongs to the short-chain dehydrogenases/reductases (SDR) family.</text>
</comment>
<evidence type="ECO:0000256" key="1">
    <source>
        <dbReference type="ARBA" id="ARBA00006484"/>
    </source>
</evidence>
<proteinExistence type="inferred from homology"/>
<dbReference type="PRINTS" id="PR00081">
    <property type="entry name" value="GDHRDH"/>
</dbReference>
<keyword evidence="5" id="KW-1185">Reference proteome</keyword>
<dbReference type="Pfam" id="PF00106">
    <property type="entry name" value="adh_short"/>
    <property type="match status" value="1"/>
</dbReference>
<dbReference type="InterPro" id="IPR002347">
    <property type="entry name" value="SDR_fam"/>
</dbReference>
<dbReference type="OrthoDB" id="1888931at2759"/>
<dbReference type="PANTHER" id="PTHR43008">
    <property type="entry name" value="BENZIL REDUCTASE"/>
    <property type="match status" value="1"/>
</dbReference>
<accession>A0A8H3TPM9</accession>
<keyword evidence="3" id="KW-0560">Oxidoreductase</keyword>
<evidence type="ECO:0008006" key="6">
    <source>
        <dbReference type="Google" id="ProtNLM"/>
    </source>
</evidence>
<evidence type="ECO:0000313" key="5">
    <source>
        <dbReference type="Proteomes" id="UP000620104"/>
    </source>
</evidence>
<dbReference type="GO" id="GO:0050664">
    <property type="term" value="F:oxidoreductase activity, acting on NAD(P)H, oxygen as acceptor"/>
    <property type="evidence" value="ECO:0007669"/>
    <property type="project" value="TreeGrafter"/>
</dbReference>
<evidence type="ECO:0000256" key="3">
    <source>
        <dbReference type="ARBA" id="ARBA00023002"/>
    </source>
</evidence>
<dbReference type="InterPro" id="IPR020904">
    <property type="entry name" value="Sc_DH/Rdtase_CS"/>
</dbReference>
<dbReference type="EMBL" id="BLZA01000009">
    <property type="protein sequence ID" value="GHJ84621.1"/>
    <property type="molecule type" value="Genomic_DNA"/>
</dbReference>
<sequence length="282" mass="29928">MMTLDLNRKLVLVTGGGRGIGLAISRAVAEAGADLAITYTSQDCSELARELSGEFSITAKAFKCDTADSKEVDQSVQEIKKGFGKDVDIAICNAGISLWRDSHDMSDAELQHIFAVNAFGPIYTARALVRSWLGLPVCVDAEKHTALAEFKEKGRILQGKQVLFVSSISGLVAMSPQNQSAYNGSKAALTMMAKSLAGEWASLGVTVNAISPGYVSTDMIANPPDAKAKAWVKEWQDRTPVGQFATAEMIGRFVALMVSDAAGGSGFLTGSDLIMDGGYTIF</sequence>
<dbReference type="PROSITE" id="PS00061">
    <property type="entry name" value="ADH_SHORT"/>
    <property type="match status" value="1"/>
</dbReference>
<dbReference type="Gene3D" id="3.40.50.720">
    <property type="entry name" value="NAD(P)-binding Rossmann-like Domain"/>
    <property type="match status" value="1"/>
</dbReference>
<evidence type="ECO:0000256" key="2">
    <source>
        <dbReference type="ARBA" id="ARBA00022857"/>
    </source>
</evidence>
<dbReference type="GO" id="GO:0016616">
    <property type="term" value="F:oxidoreductase activity, acting on the CH-OH group of donors, NAD or NADP as acceptor"/>
    <property type="evidence" value="ECO:0007669"/>
    <property type="project" value="UniProtKB-ARBA"/>
</dbReference>
<organism evidence="4 5">
    <name type="scientific">Naganishia liquefaciens</name>
    <dbReference type="NCBI Taxonomy" id="104408"/>
    <lineage>
        <taxon>Eukaryota</taxon>
        <taxon>Fungi</taxon>
        <taxon>Dikarya</taxon>
        <taxon>Basidiomycota</taxon>
        <taxon>Agaricomycotina</taxon>
        <taxon>Tremellomycetes</taxon>
        <taxon>Filobasidiales</taxon>
        <taxon>Filobasidiaceae</taxon>
        <taxon>Naganishia</taxon>
    </lineage>
</organism>
<keyword evidence="2" id="KW-0521">NADP</keyword>
<name>A0A8H3TPM9_9TREE</name>
<dbReference type="Proteomes" id="UP000620104">
    <property type="component" value="Unassembled WGS sequence"/>
</dbReference>
<gene>
    <name evidence="4" type="ORF">NliqN6_1023</name>
</gene>
<dbReference type="AlphaFoldDB" id="A0A8H3TPM9"/>
<dbReference type="InterPro" id="IPR036291">
    <property type="entry name" value="NAD(P)-bd_dom_sf"/>
</dbReference>
<protein>
    <recommendedName>
        <fullName evidence="6">SDR family oxidoreductase</fullName>
    </recommendedName>
</protein>
<reference evidence="4" key="1">
    <citation type="submission" date="2020-07" db="EMBL/GenBank/DDBJ databases">
        <title>Draft Genome Sequence of a Deep-Sea Yeast, Naganishia (Cryptococcus) liquefaciens strain N6.</title>
        <authorList>
            <person name="Han Y.W."/>
            <person name="Kajitani R."/>
            <person name="Morimoto H."/>
            <person name="Parhat M."/>
            <person name="Tsubouchi H."/>
            <person name="Bakenova O."/>
            <person name="Ogata M."/>
            <person name="Argunhan B."/>
            <person name="Aoki R."/>
            <person name="Kajiwara S."/>
            <person name="Itoh T."/>
            <person name="Iwasaki H."/>
        </authorList>
    </citation>
    <scope>NUCLEOTIDE SEQUENCE</scope>
    <source>
        <strain evidence="4">N6</strain>
    </source>
</reference>
<dbReference type="PANTHER" id="PTHR43008:SF4">
    <property type="entry name" value="CHAIN DEHYDROGENASE, PUTATIVE (AFU_ORTHOLOGUE AFUA_4G08710)-RELATED"/>
    <property type="match status" value="1"/>
</dbReference>
<evidence type="ECO:0000313" key="4">
    <source>
        <dbReference type="EMBL" id="GHJ84621.1"/>
    </source>
</evidence>
<comment type="caution">
    <text evidence="4">The sequence shown here is derived from an EMBL/GenBank/DDBJ whole genome shotgun (WGS) entry which is preliminary data.</text>
</comment>